<comment type="similarity">
    <text evidence="1 4">Belongs to the glycosyl hydrolase 27 family.</text>
</comment>
<dbReference type="OrthoDB" id="9807519at2"/>
<dbReference type="CDD" id="cd14792">
    <property type="entry name" value="GH27"/>
    <property type="match status" value="1"/>
</dbReference>
<dbReference type="GO" id="GO:0004557">
    <property type="term" value="F:alpha-galactosidase activity"/>
    <property type="evidence" value="ECO:0007669"/>
    <property type="project" value="UniProtKB-EC"/>
</dbReference>
<evidence type="ECO:0000256" key="1">
    <source>
        <dbReference type="ARBA" id="ARBA00009743"/>
    </source>
</evidence>
<dbReference type="Gene3D" id="3.20.20.70">
    <property type="entry name" value="Aldolase class I"/>
    <property type="match status" value="1"/>
</dbReference>
<feature type="signal peptide" evidence="5">
    <location>
        <begin position="1"/>
        <end position="20"/>
    </location>
</feature>
<dbReference type="EMBL" id="FOEF01000015">
    <property type="protein sequence ID" value="SEP51048.1"/>
    <property type="molecule type" value="Genomic_DNA"/>
</dbReference>
<organism evidence="6 7">
    <name type="scientific">Amycolatopsis saalfeldensis</name>
    <dbReference type="NCBI Taxonomy" id="394193"/>
    <lineage>
        <taxon>Bacteria</taxon>
        <taxon>Bacillati</taxon>
        <taxon>Actinomycetota</taxon>
        <taxon>Actinomycetes</taxon>
        <taxon>Pseudonocardiales</taxon>
        <taxon>Pseudonocardiaceae</taxon>
        <taxon>Amycolatopsis</taxon>
    </lineage>
</organism>
<keyword evidence="3 4" id="KW-0326">Glycosidase</keyword>
<dbReference type="InterPro" id="IPR017853">
    <property type="entry name" value="GH"/>
</dbReference>
<dbReference type="PRINTS" id="PR00740">
    <property type="entry name" value="GLHYDRLASE27"/>
</dbReference>
<feature type="chain" id="PRO_5039141945" description="Alpha-galactosidase" evidence="5">
    <location>
        <begin position="21"/>
        <end position="163"/>
    </location>
</feature>
<dbReference type="AlphaFoldDB" id="A0A1H8YHX3"/>
<proteinExistence type="inferred from homology"/>
<keyword evidence="4" id="KW-1015">Disulfide bond</keyword>
<gene>
    <name evidence="6" type="ORF">SAMN04489732_115118</name>
</gene>
<dbReference type="InterPro" id="IPR013785">
    <property type="entry name" value="Aldolase_TIM"/>
</dbReference>
<dbReference type="PROSITE" id="PS00512">
    <property type="entry name" value="ALPHA_GALACTOSIDASE"/>
    <property type="match status" value="1"/>
</dbReference>
<dbReference type="SUPFAM" id="SSF51445">
    <property type="entry name" value="(Trans)glycosidases"/>
    <property type="match status" value="1"/>
</dbReference>
<dbReference type="InterPro" id="IPR000111">
    <property type="entry name" value="Glyco_hydro_27/36_CS"/>
</dbReference>
<evidence type="ECO:0000313" key="6">
    <source>
        <dbReference type="EMBL" id="SEP51048.1"/>
    </source>
</evidence>
<keyword evidence="5" id="KW-0732">Signal</keyword>
<dbReference type="EC" id="3.2.1.22" evidence="4"/>
<sequence length="163" mass="17559">MRRRSLARRLLTAIAGPVVAAGLVLVAPSHALAQDNGLARTPPMGWNDWNSFACNVDETLIKQTADLFVSSGLKDAGYTYVNVDDCWMAPNRDGNGNLAADPVKFPSGMKSLADYVHARGLKFGIYESAGTTTCQNLPGSLGHEQADANSFSAWGVDYLKYDF</sequence>
<comment type="catalytic activity">
    <reaction evidence="4">
        <text>Hydrolysis of terminal, non-reducing alpha-D-galactose residues in alpha-D-galactosides, including galactose oligosaccharides, galactomannans and galactolipids.</text>
        <dbReference type="EC" id="3.2.1.22"/>
    </reaction>
</comment>
<name>A0A1H8YHX3_9PSEU</name>
<dbReference type="PANTHER" id="PTHR11452">
    <property type="entry name" value="ALPHA-GALACTOSIDASE/ALPHA-N-ACETYLGALACTOSAMINIDASE"/>
    <property type="match status" value="1"/>
</dbReference>
<evidence type="ECO:0000256" key="3">
    <source>
        <dbReference type="ARBA" id="ARBA00023295"/>
    </source>
</evidence>
<reference evidence="6 7" key="1">
    <citation type="submission" date="2016-10" db="EMBL/GenBank/DDBJ databases">
        <authorList>
            <person name="de Groot N.N."/>
        </authorList>
    </citation>
    <scope>NUCLEOTIDE SEQUENCE [LARGE SCALE GENOMIC DNA]</scope>
    <source>
        <strain evidence="6 7">DSM 44993</strain>
    </source>
</reference>
<dbReference type="Pfam" id="PF16499">
    <property type="entry name" value="Melibiase_2"/>
    <property type="match status" value="1"/>
</dbReference>
<evidence type="ECO:0000256" key="2">
    <source>
        <dbReference type="ARBA" id="ARBA00022801"/>
    </source>
</evidence>
<dbReference type="STRING" id="394193.SAMN04489732_115118"/>
<evidence type="ECO:0000313" key="7">
    <source>
        <dbReference type="Proteomes" id="UP000198582"/>
    </source>
</evidence>
<keyword evidence="2 4" id="KW-0378">Hydrolase</keyword>
<dbReference type="Proteomes" id="UP000198582">
    <property type="component" value="Unassembled WGS sequence"/>
</dbReference>
<dbReference type="InterPro" id="IPR002241">
    <property type="entry name" value="Glyco_hydro_27"/>
</dbReference>
<accession>A0A1H8YHX3</accession>
<dbReference type="GO" id="GO:0005975">
    <property type="term" value="P:carbohydrate metabolic process"/>
    <property type="evidence" value="ECO:0007669"/>
    <property type="project" value="InterPro"/>
</dbReference>
<keyword evidence="7" id="KW-1185">Reference proteome</keyword>
<protein>
    <recommendedName>
        <fullName evidence="4">Alpha-galactosidase</fullName>
        <ecNumber evidence="4">3.2.1.22</ecNumber>
    </recommendedName>
    <alternativeName>
        <fullName evidence="4">Melibiase</fullName>
    </alternativeName>
</protein>
<evidence type="ECO:0000256" key="5">
    <source>
        <dbReference type="SAM" id="SignalP"/>
    </source>
</evidence>
<evidence type="ECO:0000256" key="4">
    <source>
        <dbReference type="RuleBase" id="RU361168"/>
    </source>
</evidence>
<dbReference type="PANTHER" id="PTHR11452:SF75">
    <property type="entry name" value="ALPHA-GALACTOSIDASE MEL1"/>
    <property type="match status" value="1"/>
</dbReference>